<evidence type="ECO:0000259" key="10">
    <source>
        <dbReference type="PROSITE" id="PS50076"/>
    </source>
</evidence>
<dbReference type="Bgee" id="ENSNBRG00000012370">
    <property type="expression patterns" value="Expressed in testis and 7 other cell types or tissues"/>
</dbReference>
<dbReference type="Proteomes" id="UP000261580">
    <property type="component" value="Unassembled WGS sequence"/>
</dbReference>
<evidence type="ECO:0000256" key="9">
    <source>
        <dbReference type="SAM" id="MobiDB-lite"/>
    </source>
</evidence>
<name>A0A3Q4H7G7_NEOBR</name>
<evidence type="ECO:0000313" key="12">
    <source>
        <dbReference type="Proteomes" id="UP000261580"/>
    </source>
</evidence>
<evidence type="ECO:0000256" key="8">
    <source>
        <dbReference type="ARBA" id="ARBA00039610"/>
    </source>
</evidence>
<dbReference type="SUPFAM" id="SSF46565">
    <property type="entry name" value="Chaperone J-domain"/>
    <property type="match status" value="1"/>
</dbReference>
<dbReference type="InterPro" id="IPR001623">
    <property type="entry name" value="DnaJ_domain"/>
</dbReference>
<dbReference type="GO" id="GO:0071218">
    <property type="term" value="P:cellular response to misfolded protein"/>
    <property type="evidence" value="ECO:0007669"/>
    <property type="project" value="TreeGrafter"/>
</dbReference>
<dbReference type="PROSITE" id="PS50076">
    <property type="entry name" value="DNAJ_2"/>
    <property type="match status" value="1"/>
</dbReference>
<dbReference type="Ensembl" id="ENSNBRT00000016430.1">
    <property type="protein sequence ID" value="ENSNBRP00000015998.1"/>
    <property type="gene ID" value="ENSNBRG00000012370.1"/>
</dbReference>
<dbReference type="PANTHER" id="PTHR43908">
    <property type="entry name" value="AT29763P-RELATED"/>
    <property type="match status" value="1"/>
</dbReference>
<evidence type="ECO:0000313" key="11">
    <source>
        <dbReference type="Ensembl" id="ENSNBRP00000015998.1"/>
    </source>
</evidence>
<dbReference type="InterPro" id="IPR036869">
    <property type="entry name" value="J_dom_sf"/>
</dbReference>
<dbReference type="InterPro" id="IPR018253">
    <property type="entry name" value="DnaJ_domain_CS"/>
</dbReference>
<evidence type="ECO:0000256" key="5">
    <source>
        <dbReference type="ARBA" id="ARBA00023136"/>
    </source>
</evidence>
<dbReference type="CDD" id="cd06257">
    <property type="entry name" value="DnaJ"/>
    <property type="match status" value="1"/>
</dbReference>
<comment type="subcellular location">
    <subcellularLocation>
        <location evidence="1">Endoplasmic reticulum membrane</location>
        <topology evidence="1">Single-pass membrane protein</topology>
    </subcellularLocation>
</comment>
<dbReference type="AlphaFoldDB" id="A0A3Q4H7G7"/>
<keyword evidence="5" id="KW-0472">Membrane</keyword>
<feature type="region of interest" description="Disordered" evidence="9">
    <location>
        <begin position="55"/>
        <end position="99"/>
    </location>
</feature>
<evidence type="ECO:0000256" key="2">
    <source>
        <dbReference type="ARBA" id="ARBA00022692"/>
    </source>
</evidence>
<feature type="domain" description="J" evidence="10">
    <location>
        <begin position="109"/>
        <end position="173"/>
    </location>
</feature>
<evidence type="ECO:0000256" key="1">
    <source>
        <dbReference type="ARBA" id="ARBA00004389"/>
    </source>
</evidence>
<keyword evidence="3" id="KW-0256">Endoplasmic reticulum</keyword>
<keyword evidence="4" id="KW-1133">Transmembrane helix</keyword>
<dbReference type="STRING" id="32507.ENSNBRP00000015998"/>
<proteinExistence type="inferred from homology"/>
<dbReference type="Gene3D" id="1.10.287.110">
    <property type="entry name" value="DnaJ domain"/>
    <property type="match status" value="1"/>
</dbReference>
<organism evidence="11 12">
    <name type="scientific">Neolamprologus brichardi</name>
    <name type="common">Fairy cichlid</name>
    <name type="synonym">Lamprologus brichardi</name>
    <dbReference type="NCBI Taxonomy" id="32507"/>
    <lineage>
        <taxon>Eukaryota</taxon>
        <taxon>Metazoa</taxon>
        <taxon>Chordata</taxon>
        <taxon>Craniata</taxon>
        <taxon>Vertebrata</taxon>
        <taxon>Euteleostomi</taxon>
        <taxon>Actinopterygii</taxon>
        <taxon>Neopterygii</taxon>
        <taxon>Teleostei</taxon>
        <taxon>Neoteleostei</taxon>
        <taxon>Acanthomorphata</taxon>
        <taxon>Ovalentaria</taxon>
        <taxon>Cichlomorphae</taxon>
        <taxon>Cichliformes</taxon>
        <taxon>Cichlidae</taxon>
        <taxon>African cichlids</taxon>
        <taxon>Pseudocrenilabrinae</taxon>
        <taxon>Lamprologini</taxon>
        <taxon>Neolamprologus</taxon>
    </lineage>
</organism>
<dbReference type="InterPro" id="IPR051100">
    <property type="entry name" value="DnaJ_subfamily_B/C"/>
</dbReference>
<evidence type="ECO:0000256" key="3">
    <source>
        <dbReference type="ARBA" id="ARBA00022824"/>
    </source>
</evidence>
<dbReference type="SMART" id="SM00271">
    <property type="entry name" value="DnaJ"/>
    <property type="match status" value="1"/>
</dbReference>
<reference evidence="11" key="2">
    <citation type="submission" date="2025-09" db="UniProtKB">
        <authorList>
            <consortium name="Ensembl"/>
        </authorList>
    </citation>
    <scope>IDENTIFICATION</scope>
</reference>
<dbReference type="InterPro" id="IPR015399">
    <property type="entry name" value="DUF1977_DnaJ-like"/>
</dbReference>
<dbReference type="GO" id="GO:0030544">
    <property type="term" value="F:Hsp70 protein binding"/>
    <property type="evidence" value="ECO:0007669"/>
    <property type="project" value="TreeGrafter"/>
</dbReference>
<dbReference type="PRINTS" id="PR00625">
    <property type="entry name" value="JDOMAIN"/>
</dbReference>
<keyword evidence="12" id="KW-1185">Reference proteome</keyword>
<dbReference type="PROSITE" id="PS00636">
    <property type="entry name" value="DNAJ_1"/>
    <property type="match status" value="1"/>
</dbReference>
<comment type="similarity">
    <text evidence="7">Belongs to the DnaJ family. DNAJB12/DNAJB14 subfamily.</text>
</comment>
<dbReference type="PANTHER" id="PTHR43908:SF4">
    <property type="entry name" value="DNAJ HOMOLOG SUBFAMILY B MEMBER 14"/>
    <property type="match status" value="1"/>
</dbReference>
<evidence type="ECO:0000256" key="7">
    <source>
        <dbReference type="ARBA" id="ARBA00038010"/>
    </source>
</evidence>
<protein>
    <recommendedName>
        <fullName evidence="8">DnaJ homolog subfamily B member 14</fullName>
    </recommendedName>
</protein>
<accession>A0A3Q4H7G7</accession>
<evidence type="ECO:0000256" key="6">
    <source>
        <dbReference type="ARBA" id="ARBA00023186"/>
    </source>
</evidence>
<dbReference type="GO" id="GO:0005789">
    <property type="term" value="C:endoplasmic reticulum membrane"/>
    <property type="evidence" value="ECO:0007669"/>
    <property type="project" value="UniProtKB-SubCell"/>
</dbReference>
<dbReference type="GeneTree" id="ENSGT00940000157887"/>
<reference evidence="11" key="1">
    <citation type="submission" date="2025-08" db="UniProtKB">
        <authorList>
            <consortium name="Ensembl"/>
        </authorList>
    </citation>
    <scope>IDENTIFICATION</scope>
</reference>
<dbReference type="FunFam" id="1.10.287.110:FF:000004">
    <property type="entry name" value="DnaJ (Hsp40) homolog, subfamily B, member 14"/>
    <property type="match status" value="1"/>
</dbReference>
<keyword evidence="6" id="KW-0143">Chaperone</keyword>
<keyword evidence="2" id="KW-0812">Transmembrane</keyword>
<dbReference type="Pfam" id="PF00226">
    <property type="entry name" value="DnaJ"/>
    <property type="match status" value="1"/>
</dbReference>
<dbReference type="Pfam" id="PF09320">
    <property type="entry name" value="DUF1977"/>
    <property type="match status" value="1"/>
</dbReference>
<dbReference type="OMA" id="DDRMRKK"/>
<evidence type="ECO:0000256" key="4">
    <source>
        <dbReference type="ARBA" id="ARBA00022989"/>
    </source>
</evidence>
<sequence length="362" mass="41035">MEGNRDEAEKCINIATKALEAGDKEKALKFLNKAEKLYPTIKAKALLDVLMKNGSSAGNGTYRRRAAENSETNGTQSERENPGSGVGDPPKSFTKEQVEGVQRIKRCKDYYEVLGVNKEAGDDELKKAYRKLALKFHPDKNHAPGATEAFKKIGNAYAVLSNADKRRQYDLTGGEEPSSPSHSHGAGFDFHRGFEADITPEDLFNMFFGGGFPSSNAHTFTNGRTSYSHQTDYRQERTEERGDVRRLLTISNFLPKLVPPISSRSTGQTIKRQTENLHVDYYVTRDFKSEFKGSALQQIEKNVEEDYVSNVRNNCWKERQTKTDLLYAAKVYRDERMRKKAELMTMDNCRELDRLNNLFRGG</sequence>